<keyword evidence="7" id="KW-0482">Metalloprotease</keyword>
<dbReference type="Pfam" id="PF05572">
    <property type="entry name" value="Peptidase_M43"/>
    <property type="match status" value="1"/>
</dbReference>
<evidence type="ECO:0000313" key="11">
    <source>
        <dbReference type="Proteomes" id="UP001200145"/>
    </source>
</evidence>
<keyword evidence="2" id="KW-0645">Protease</keyword>
<evidence type="ECO:0000256" key="7">
    <source>
        <dbReference type="ARBA" id="ARBA00023049"/>
    </source>
</evidence>
<evidence type="ECO:0000256" key="8">
    <source>
        <dbReference type="ARBA" id="ARBA00023157"/>
    </source>
</evidence>
<dbReference type="Proteomes" id="UP001200145">
    <property type="component" value="Unassembled WGS sequence"/>
</dbReference>
<dbReference type="InterPro" id="IPR024079">
    <property type="entry name" value="MetalloPept_cat_dom_sf"/>
</dbReference>
<dbReference type="NCBIfam" id="TIGR04183">
    <property type="entry name" value="Por_Secre_tail"/>
    <property type="match status" value="1"/>
</dbReference>
<keyword evidence="4" id="KW-0732">Signal</keyword>
<dbReference type="Gene3D" id="3.40.390.10">
    <property type="entry name" value="Collagenase (Catalytic Domain)"/>
    <property type="match status" value="1"/>
</dbReference>
<dbReference type="PANTHER" id="PTHR47466:SF1">
    <property type="entry name" value="METALLOPROTEASE MEP1 (AFU_ORTHOLOGUE AFUA_1G07730)-RELATED"/>
    <property type="match status" value="1"/>
</dbReference>
<comment type="similarity">
    <text evidence="1">Belongs to the peptidase M43B family.</text>
</comment>
<feature type="domain" description="Peptidase M43 pregnancy-associated plasma-A" evidence="9">
    <location>
        <begin position="154"/>
        <end position="292"/>
    </location>
</feature>
<comment type="caution">
    <text evidence="10">The sequence shown here is derived from an EMBL/GenBank/DDBJ whole genome shotgun (WGS) entry which is preliminary data.</text>
</comment>
<evidence type="ECO:0000256" key="6">
    <source>
        <dbReference type="ARBA" id="ARBA00022833"/>
    </source>
</evidence>
<proteinExistence type="inferred from homology"/>
<evidence type="ECO:0000256" key="5">
    <source>
        <dbReference type="ARBA" id="ARBA00022801"/>
    </source>
</evidence>
<gene>
    <name evidence="10" type="ORF">L0U88_08950</name>
</gene>
<accession>A0ABS9BGN3</accession>
<name>A0ABS9BGN3_9BACT</name>
<dbReference type="SUPFAM" id="SSF55486">
    <property type="entry name" value="Metalloproteases ('zincins'), catalytic domain"/>
    <property type="match status" value="1"/>
</dbReference>
<keyword evidence="5" id="KW-0378">Hydrolase</keyword>
<evidence type="ECO:0000313" key="10">
    <source>
        <dbReference type="EMBL" id="MCF1714752.1"/>
    </source>
</evidence>
<evidence type="ECO:0000259" key="9">
    <source>
        <dbReference type="Pfam" id="PF05572"/>
    </source>
</evidence>
<organism evidence="10 11">
    <name type="scientific">Flavihumibacter fluminis</name>
    <dbReference type="NCBI Taxonomy" id="2909236"/>
    <lineage>
        <taxon>Bacteria</taxon>
        <taxon>Pseudomonadati</taxon>
        <taxon>Bacteroidota</taxon>
        <taxon>Chitinophagia</taxon>
        <taxon>Chitinophagales</taxon>
        <taxon>Chitinophagaceae</taxon>
        <taxon>Flavihumibacter</taxon>
    </lineage>
</organism>
<evidence type="ECO:0000256" key="2">
    <source>
        <dbReference type="ARBA" id="ARBA00022670"/>
    </source>
</evidence>
<evidence type="ECO:0000256" key="3">
    <source>
        <dbReference type="ARBA" id="ARBA00022723"/>
    </source>
</evidence>
<dbReference type="InterPro" id="IPR008754">
    <property type="entry name" value="Peptidase_M43"/>
</dbReference>
<reference evidence="10 11" key="1">
    <citation type="submission" date="2022-01" db="EMBL/GenBank/DDBJ databases">
        <title>Flavihumibacter sp. nov., isolated from sediment of a river.</title>
        <authorList>
            <person name="Liu H."/>
        </authorList>
    </citation>
    <scope>NUCLEOTIDE SEQUENCE [LARGE SCALE GENOMIC DNA]</scope>
    <source>
        <strain evidence="10 11">RY-1</strain>
    </source>
</reference>
<keyword evidence="8" id="KW-1015">Disulfide bond</keyword>
<sequence>MRRILVLLIILIIPALIFAQKACVQDGSPLIANSSFSISPAVSSSPLAPIFEIPARITVPVVVHILESAAFSVSDEQVQSQLDALNRDFQAANADLVRVPDRFKHLVANCNIRFELAKVDPSGEPTSGIVRVKAGVNQFSLDNRIKFRSRGGSDAWPAAHYLNIWVGNMVSGIMGYSSMPGDAPELDGVVLNHTIFGTLNKRGRYTLGRVAVHEVGHWLGLKHIWGDAYCGDDGIADTPPQKSYNRGCPSGILNSCGNDPNGDMYMNYMDLTDDSCMYMFTLGQREKMRSVFAAGAPRNSILAGLALQTDGDPIDPEWGLPDPASIKAQPLQVFPVPASTEIRVEISDYETLKQKQLFIYNMMGQQLMQVPIRSSQVIILIGKLAPGQYLIKTDRPDQAVGRFVKM</sequence>
<keyword evidence="11" id="KW-1185">Reference proteome</keyword>
<dbReference type="CDD" id="cd04275">
    <property type="entry name" value="ZnMc_pappalysin_like"/>
    <property type="match status" value="1"/>
</dbReference>
<keyword evidence="6" id="KW-0862">Zinc</keyword>
<dbReference type="PANTHER" id="PTHR47466">
    <property type="match status" value="1"/>
</dbReference>
<dbReference type="RefSeq" id="WP_234865705.1">
    <property type="nucleotide sequence ID" value="NZ_JAKEVY010000002.1"/>
</dbReference>
<evidence type="ECO:0000256" key="1">
    <source>
        <dbReference type="ARBA" id="ARBA00008721"/>
    </source>
</evidence>
<evidence type="ECO:0000256" key="4">
    <source>
        <dbReference type="ARBA" id="ARBA00022729"/>
    </source>
</evidence>
<dbReference type="InterPro" id="IPR026444">
    <property type="entry name" value="Secre_tail"/>
</dbReference>
<keyword evidence="3" id="KW-0479">Metal-binding</keyword>
<protein>
    <submittedName>
        <fullName evidence="10">T9SS type A sorting domain-containing protein</fullName>
    </submittedName>
</protein>
<dbReference type="EMBL" id="JAKEVY010000002">
    <property type="protein sequence ID" value="MCF1714752.1"/>
    <property type="molecule type" value="Genomic_DNA"/>
</dbReference>